<dbReference type="Proteomes" id="UP000068210">
    <property type="component" value="Chromosome"/>
</dbReference>
<dbReference type="HOGENOM" id="CLU_033975_0_0_6"/>
<dbReference type="GO" id="GO:0008410">
    <property type="term" value="F:CoA-transferase activity"/>
    <property type="evidence" value="ECO:0007669"/>
    <property type="project" value="TreeGrafter"/>
</dbReference>
<gene>
    <name evidence="2" type="ORF">Achr_1750</name>
</gene>
<dbReference type="InterPro" id="IPR003673">
    <property type="entry name" value="CoA-Trfase_fam_III"/>
</dbReference>
<dbReference type="PANTHER" id="PTHR48207">
    <property type="entry name" value="SUCCINATE--HYDROXYMETHYLGLUTARATE COA-TRANSFERASE"/>
    <property type="match status" value="1"/>
</dbReference>
<name>A0A0C4WIV1_9GAMM</name>
<dbReference type="Gene3D" id="3.30.1540.10">
    <property type="entry name" value="formyl-coa transferase, domain 3"/>
    <property type="match status" value="1"/>
</dbReference>
<dbReference type="InterPro" id="IPR044855">
    <property type="entry name" value="CoA-Trfase_III_dom3_sf"/>
</dbReference>
<accession>A0A0C4WIV1</accession>
<dbReference type="RefSeq" id="WP_039807330.1">
    <property type="nucleotide sequence ID" value="NZ_CP010415.1"/>
</dbReference>
<dbReference type="Pfam" id="PF02515">
    <property type="entry name" value="CoA_transf_3"/>
    <property type="match status" value="1"/>
</dbReference>
<evidence type="ECO:0000256" key="1">
    <source>
        <dbReference type="ARBA" id="ARBA00022679"/>
    </source>
</evidence>
<keyword evidence="3" id="KW-1185">Reference proteome</keyword>
<keyword evidence="1 2" id="KW-0808">Transferase</keyword>
<dbReference type="InterPro" id="IPR023606">
    <property type="entry name" value="CoA-Trfase_III_dom_1_sf"/>
</dbReference>
<dbReference type="SUPFAM" id="SSF89796">
    <property type="entry name" value="CoA-transferase family III (CaiB/BaiF)"/>
    <property type="match status" value="1"/>
</dbReference>
<sequence length="407" mass="43605">MPGALSSIRVLDLSRVLAGPWAGQVLADLGAEVIKVERPGVGDDTRHWGPPFLKDARGNDTSEAAYYLSANRNKQSITLDFTRPEGQQLIRDLVARSDVLLENFKVGDLAAYGLDCASLQAVNPRLIYCSITGFGQTGPYAGRAGYDFLIQGMGGLMSLTGRAEGEAGTGPLKVGVALTDILTGLYAAVAVLAALYHRERIGVGQYIDLALLDVQVACLGNQALNYLTTGRPPHQLGNAHPNIVPYQDFPAADGNFILTVGNDEQFRSFCEVAGHLEWSLDVRFATNQARVVHRDALIPLIRQVTVLRTAADWLAALEVAGVPCGPINDLAQVFADPQVVARGLQMELPHPLAGRVPQVASPIRLSATPVSYRQAPPLLGEHAEWVLSKVLGLDAERIAALRQSGVI</sequence>
<protein>
    <submittedName>
        <fullName evidence="2">CoA-transferase family III (CaiB/BaiF)</fullName>
    </submittedName>
</protein>
<proteinExistence type="predicted"/>
<dbReference type="InterPro" id="IPR050483">
    <property type="entry name" value="CoA-transferase_III_domain"/>
</dbReference>
<evidence type="ECO:0000313" key="3">
    <source>
        <dbReference type="Proteomes" id="UP000068210"/>
    </source>
</evidence>
<dbReference type="KEGG" id="acx:Achr_1750"/>
<dbReference type="AlphaFoldDB" id="A0A0C4WIV1"/>
<evidence type="ECO:0000313" key="2">
    <source>
        <dbReference type="EMBL" id="AJE19689.1"/>
    </source>
</evidence>
<dbReference type="STRING" id="1328314.Achr_1750"/>
<dbReference type="PANTHER" id="PTHR48207:SF3">
    <property type="entry name" value="SUCCINATE--HYDROXYMETHYLGLUTARATE COA-TRANSFERASE"/>
    <property type="match status" value="1"/>
</dbReference>
<dbReference type="Gene3D" id="3.40.50.10540">
    <property type="entry name" value="Crotonobetainyl-coa:carnitine coa-transferase, domain 1"/>
    <property type="match status" value="1"/>
</dbReference>
<organism evidence="2 3">
    <name type="scientific">Azotobacter chroococcum NCIMB 8003</name>
    <dbReference type="NCBI Taxonomy" id="1328314"/>
    <lineage>
        <taxon>Bacteria</taxon>
        <taxon>Pseudomonadati</taxon>
        <taxon>Pseudomonadota</taxon>
        <taxon>Gammaproteobacteria</taxon>
        <taxon>Pseudomonadales</taxon>
        <taxon>Pseudomonadaceae</taxon>
        <taxon>Azotobacter</taxon>
    </lineage>
</organism>
<reference evidence="2 3" key="1">
    <citation type="journal article" date="2015" name="PLoS ONE">
        <title>Azotobacter Genomes: The Genome of Azotobacter chroococcum NCIMB 8003 (ATCC 4412).</title>
        <authorList>
            <person name="Robson R.L."/>
            <person name="Jones R."/>
            <person name="Robson R.M."/>
            <person name="Schwartz A."/>
            <person name="Richardson T.H."/>
        </authorList>
    </citation>
    <scope>NUCLEOTIDE SEQUENCE [LARGE SCALE GENOMIC DNA]</scope>
    <source>
        <strain evidence="2 3">NCIMB 8003</strain>
    </source>
</reference>
<dbReference type="EMBL" id="CP010415">
    <property type="protein sequence ID" value="AJE19689.1"/>
    <property type="molecule type" value="Genomic_DNA"/>
</dbReference>